<feature type="region of interest" description="Disordered" evidence="6">
    <location>
        <begin position="1"/>
        <end position="41"/>
    </location>
</feature>
<evidence type="ECO:0000256" key="3">
    <source>
        <dbReference type="ARBA" id="ARBA00023125"/>
    </source>
</evidence>
<dbReference type="PROSITE" id="PS00036">
    <property type="entry name" value="BZIP_BASIC"/>
    <property type="match status" value="1"/>
</dbReference>
<feature type="region of interest" description="Disordered" evidence="6">
    <location>
        <begin position="344"/>
        <end position="366"/>
    </location>
</feature>
<proteinExistence type="inferred from homology"/>
<sequence>MSSPSSPDGPGAATPCQPSSSVESSDYVEPDPEPGLLIPVSRSPLLTRRLLRLRSCSGPVGPVTRRKREMVPADQKDDTYWDKRRKNNEAAKRSREKRRLSDLMMESQLLALSEENTQLRAQVLSLQYHSSLATENSKPSASGLSLSPRPAASLQAGLWGHSRIDPARLRPHETGSHPFVAKLSCFRGAGTGFDPQSPYSGLVSGNCATQQGIFPLSGPGRVLSPRAAMEGGRSAEAEMDAQRQVSSSDDLLESTDASSHPSSCIRAFLPTPGTLHQASTLSYPHQNWLVPHLNHSAVCNNLLLPWRSSYLAPPAIYPGLPLYVQERRGQGLGVDADIHRGFKSRSGSAPAGLSPLRMHHLNPDGR</sequence>
<keyword evidence="4" id="KW-0804">Transcription</keyword>
<organism evidence="8 9">
    <name type="scientific">Scomber scombrus</name>
    <name type="common">Atlantic mackerel</name>
    <name type="synonym">Scomber vernalis</name>
    <dbReference type="NCBI Taxonomy" id="13677"/>
    <lineage>
        <taxon>Eukaryota</taxon>
        <taxon>Metazoa</taxon>
        <taxon>Chordata</taxon>
        <taxon>Craniata</taxon>
        <taxon>Vertebrata</taxon>
        <taxon>Euteleostomi</taxon>
        <taxon>Actinopterygii</taxon>
        <taxon>Neopterygii</taxon>
        <taxon>Teleostei</taxon>
        <taxon>Neoteleostei</taxon>
        <taxon>Acanthomorphata</taxon>
        <taxon>Pelagiaria</taxon>
        <taxon>Scombriformes</taxon>
        <taxon>Scombridae</taxon>
        <taxon>Scomber</taxon>
    </lineage>
</organism>
<evidence type="ECO:0000256" key="2">
    <source>
        <dbReference type="ARBA" id="ARBA00023015"/>
    </source>
</evidence>
<protein>
    <submittedName>
        <fullName evidence="8">Nuclear factor interleukin-3-regulated protein</fullName>
    </submittedName>
</protein>
<comment type="similarity">
    <text evidence="1">Belongs to the bZIP family. NFIL3 subfamily.</text>
</comment>
<evidence type="ECO:0000259" key="7">
    <source>
        <dbReference type="PROSITE" id="PS50217"/>
    </source>
</evidence>
<evidence type="ECO:0000313" key="8">
    <source>
        <dbReference type="EMBL" id="CAK6955285.1"/>
    </source>
</evidence>
<dbReference type="SUPFAM" id="SSF57959">
    <property type="entry name" value="Leucine zipper domain"/>
    <property type="match status" value="1"/>
</dbReference>
<dbReference type="PANTHER" id="PTHR15284">
    <property type="entry name" value="NUCLEAR FACTOR INTERLEUKIN-3-REGULATED PROTEIN"/>
    <property type="match status" value="1"/>
</dbReference>
<comment type="caution">
    <text evidence="8">The sequence shown here is derived from an EMBL/GenBank/DDBJ whole genome shotgun (WGS) entry which is preliminary data.</text>
</comment>
<dbReference type="CDD" id="cd14694">
    <property type="entry name" value="bZIP_NFIL3"/>
    <property type="match status" value="1"/>
</dbReference>
<dbReference type="EMBL" id="CAWUFR010000021">
    <property type="protein sequence ID" value="CAK6955285.1"/>
    <property type="molecule type" value="Genomic_DNA"/>
</dbReference>
<keyword evidence="2" id="KW-0805">Transcription regulation</keyword>
<dbReference type="Pfam" id="PF07716">
    <property type="entry name" value="bZIP_2"/>
    <property type="match status" value="1"/>
</dbReference>
<feature type="region of interest" description="Disordered" evidence="6">
    <location>
        <begin position="227"/>
        <end position="259"/>
    </location>
</feature>
<feature type="compositionally biased region" description="Polar residues" evidence="6">
    <location>
        <begin position="243"/>
        <end position="259"/>
    </location>
</feature>
<evidence type="ECO:0000256" key="5">
    <source>
        <dbReference type="ARBA" id="ARBA00023242"/>
    </source>
</evidence>
<dbReference type="PROSITE" id="PS50217">
    <property type="entry name" value="BZIP"/>
    <property type="match status" value="1"/>
</dbReference>
<evidence type="ECO:0000256" key="4">
    <source>
        <dbReference type="ARBA" id="ARBA00023163"/>
    </source>
</evidence>
<dbReference type="Gene3D" id="1.20.5.170">
    <property type="match status" value="1"/>
</dbReference>
<dbReference type="InterPro" id="IPR047229">
    <property type="entry name" value="NFIL3-like"/>
</dbReference>
<dbReference type="Proteomes" id="UP001314229">
    <property type="component" value="Unassembled WGS sequence"/>
</dbReference>
<keyword evidence="9" id="KW-1185">Reference proteome</keyword>
<feature type="domain" description="BZIP" evidence="7">
    <location>
        <begin position="77"/>
        <end position="127"/>
    </location>
</feature>
<feature type="region of interest" description="Disordered" evidence="6">
    <location>
        <begin position="56"/>
        <end position="99"/>
    </location>
</feature>
<dbReference type="AlphaFoldDB" id="A0AAV1N8F9"/>
<gene>
    <name evidence="8" type="ORF">FSCOSCO3_A021829</name>
</gene>
<dbReference type="InterPro" id="IPR046347">
    <property type="entry name" value="bZIP_sf"/>
</dbReference>
<dbReference type="InterPro" id="IPR004827">
    <property type="entry name" value="bZIP"/>
</dbReference>
<dbReference type="GO" id="GO:0007623">
    <property type="term" value="P:circadian rhythm"/>
    <property type="evidence" value="ECO:0007669"/>
    <property type="project" value="TreeGrafter"/>
</dbReference>
<dbReference type="FunFam" id="1.20.5.170:FF:000025">
    <property type="entry name" value="nuclear factor interleukin-3-regulated protein-like"/>
    <property type="match status" value="1"/>
</dbReference>
<evidence type="ECO:0000256" key="6">
    <source>
        <dbReference type="SAM" id="MobiDB-lite"/>
    </source>
</evidence>
<dbReference type="GO" id="GO:0003700">
    <property type="term" value="F:DNA-binding transcription factor activity"/>
    <property type="evidence" value="ECO:0007669"/>
    <property type="project" value="InterPro"/>
</dbReference>
<reference evidence="8 9" key="1">
    <citation type="submission" date="2024-01" db="EMBL/GenBank/DDBJ databases">
        <authorList>
            <person name="Alioto T."/>
            <person name="Alioto T."/>
            <person name="Gomez Garrido J."/>
        </authorList>
    </citation>
    <scope>NUCLEOTIDE SEQUENCE [LARGE SCALE GENOMIC DNA]</scope>
</reference>
<dbReference type="PANTHER" id="PTHR15284:SF6">
    <property type="entry name" value="HYPOTHETICAL LOC799271-RELATED"/>
    <property type="match status" value="1"/>
</dbReference>
<dbReference type="GO" id="GO:0005634">
    <property type="term" value="C:nucleus"/>
    <property type="evidence" value="ECO:0007669"/>
    <property type="project" value="TreeGrafter"/>
</dbReference>
<evidence type="ECO:0000313" key="9">
    <source>
        <dbReference type="Proteomes" id="UP001314229"/>
    </source>
</evidence>
<dbReference type="SMART" id="SM00338">
    <property type="entry name" value="BRLZ"/>
    <property type="match status" value="1"/>
</dbReference>
<dbReference type="InterPro" id="IPR047106">
    <property type="entry name" value="NFIL3-like_bZIP"/>
</dbReference>
<feature type="compositionally biased region" description="Low complexity" evidence="6">
    <location>
        <begin position="1"/>
        <end position="15"/>
    </location>
</feature>
<dbReference type="GO" id="GO:0003677">
    <property type="term" value="F:DNA binding"/>
    <property type="evidence" value="ECO:0007669"/>
    <property type="project" value="UniProtKB-KW"/>
</dbReference>
<keyword evidence="3" id="KW-0238">DNA-binding</keyword>
<keyword evidence="5" id="KW-0539">Nucleus</keyword>
<accession>A0AAV1N8F9</accession>
<name>A0AAV1N8F9_SCOSC</name>
<evidence type="ECO:0000256" key="1">
    <source>
        <dbReference type="ARBA" id="ARBA00006079"/>
    </source>
</evidence>
<feature type="compositionally biased region" description="Basic and acidic residues" evidence="6">
    <location>
        <begin position="69"/>
        <end position="93"/>
    </location>
</feature>